<dbReference type="AlphaFoldDB" id="A0A927R316"/>
<keyword evidence="3" id="KW-0731">Sigma factor</keyword>
<sequence length="191" mass="20240">MDDVDRSLLHRVADGDQRALEALYARHGQPLLAYAQGLLADRGRAEEALQDTFLALWRGADSFEARSTVRTWLFGICRRQALGRLPGKRPAPLPMEAAAEVPAGEPGPEAVALARADARAVATALAGLAPAQREVLDLAFGAGLAHAEIAEVLGIPVGTVKSRLFHARAVLARALPVDAAMARISGRETGR</sequence>
<dbReference type="InterPro" id="IPR013249">
    <property type="entry name" value="RNA_pol_sigma70_r4_t2"/>
</dbReference>
<dbReference type="GO" id="GO:0003677">
    <property type="term" value="F:DNA binding"/>
    <property type="evidence" value="ECO:0007669"/>
    <property type="project" value="InterPro"/>
</dbReference>
<dbReference type="NCBIfam" id="TIGR02937">
    <property type="entry name" value="sigma70-ECF"/>
    <property type="match status" value="1"/>
</dbReference>
<evidence type="ECO:0000256" key="3">
    <source>
        <dbReference type="ARBA" id="ARBA00023082"/>
    </source>
</evidence>
<dbReference type="InterPro" id="IPR007627">
    <property type="entry name" value="RNA_pol_sigma70_r2"/>
</dbReference>
<dbReference type="RefSeq" id="WP_192770456.1">
    <property type="nucleotide sequence ID" value="NZ_JADBEB010000001.1"/>
</dbReference>
<feature type="domain" description="RNA polymerase sigma-70 region 2" evidence="5">
    <location>
        <begin position="23"/>
        <end position="84"/>
    </location>
</feature>
<name>A0A927R316_9ACTN</name>
<proteinExistence type="inferred from homology"/>
<dbReference type="GO" id="GO:0006352">
    <property type="term" value="P:DNA-templated transcription initiation"/>
    <property type="evidence" value="ECO:0007669"/>
    <property type="project" value="InterPro"/>
</dbReference>
<dbReference type="InterPro" id="IPR014284">
    <property type="entry name" value="RNA_pol_sigma-70_dom"/>
</dbReference>
<evidence type="ECO:0000313" key="8">
    <source>
        <dbReference type="Proteomes" id="UP000649753"/>
    </source>
</evidence>
<keyword evidence="2" id="KW-0805">Transcription regulation</keyword>
<accession>A0A927R316</accession>
<dbReference type="CDD" id="cd06171">
    <property type="entry name" value="Sigma70_r4"/>
    <property type="match status" value="1"/>
</dbReference>
<dbReference type="InterPro" id="IPR039425">
    <property type="entry name" value="RNA_pol_sigma-70-like"/>
</dbReference>
<comment type="caution">
    <text evidence="7">The sequence shown here is derived from an EMBL/GenBank/DDBJ whole genome shotgun (WGS) entry which is preliminary data.</text>
</comment>
<dbReference type="GO" id="GO:0016987">
    <property type="term" value="F:sigma factor activity"/>
    <property type="evidence" value="ECO:0007669"/>
    <property type="project" value="UniProtKB-KW"/>
</dbReference>
<dbReference type="InterPro" id="IPR013324">
    <property type="entry name" value="RNA_pol_sigma_r3/r4-like"/>
</dbReference>
<feature type="domain" description="RNA polymerase sigma factor 70 region 4 type 2" evidence="6">
    <location>
        <begin position="119"/>
        <end position="169"/>
    </location>
</feature>
<dbReference type="Pfam" id="PF08281">
    <property type="entry name" value="Sigma70_r4_2"/>
    <property type="match status" value="1"/>
</dbReference>
<evidence type="ECO:0000256" key="2">
    <source>
        <dbReference type="ARBA" id="ARBA00023015"/>
    </source>
</evidence>
<dbReference type="Gene3D" id="1.10.1740.10">
    <property type="match status" value="1"/>
</dbReference>
<dbReference type="Gene3D" id="1.10.10.10">
    <property type="entry name" value="Winged helix-like DNA-binding domain superfamily/Winged helix DNA-binding domain"/>
    <property type="match status" value="1"/>
</dbReference>
<dbReference type="SUPFAM" id="SSF88659">
    <property type="entry name" value="Sigma3 and sigma4 domains of RNA polymerase sigma factors"/>
    <property type="match status" value="1"/>
</dbReference>
<evidence type="ECO:0000313" key="7">
    <source>
        <dbReference type="EMBL" id="MBE1491368.1"/>
    </source>
</evidence>
<comment type="similarity">
    <text evidence="1">Belongs to the sigma-70 factor family. ECF subfamily.</text>
</comment>
<protein>
    <submittedName>
        <fullName evidence="7">RNA polymerase sigma-70 factor (ECF subfamily)</fullName>
    </submittedName>
</protein>
<dbReference type="PANTHER" id="PTHR43133">
    <property type="entry name" value="RNA POLYMERASE ECF-TYPE SIGMA FACTO"/>
    <property type="match status" value="1"/>
</dbReference>
<evidence type="ECO:0000256" key="4">
    <source>
        <dbReference type="ARBA" id="ARBA00023163"/>
    </source>
</evidence>
<dbReference type="InterPro" id="IPR036388">
    <property type="entry name" value="WH-like_DNA-bd_sf"/>
</dbReference>
<reference evidence="7" key="1">
    <citation type="submission" date="2020-10" db="EMBL/GenBank/DDBJ databases">
        <title>Sequencing the genomes of 1000 actinobacteria strains.</title>
        <authorList>
            <person name="Klenk H.-P."/>
        </authorList>
    </citation>
    <scope>NUCLEOTIDE SEQUENCE</scope>
    <source>
        <strain evidence="7">DSM 46832</strain>
    </source>
</reference>
<gene>
    <name evidence="7" type="ORF">H4W31_007006</name>
</gene>
<evidence type="ECO:0000259" key="6">
    <source>
        <dbReference type="Pfam" id="PF08281"/>
    </source>
</evidence>
<dbReference type="EMBL" id="JADBEB010000001">
    <property type="protein sequence ID" value="MBE1491368.1"/>
    <property type="molecule type" value="Genomic_DNA"/>
</dbReference>
<organism evidence="7 8">
    <name type="scientific">Plantactinospora soyae</name>
    <dbReference type="NCBI Taxonomy" id="1544732"/>
    <lineage>
        <taxon>Bacteria</taxon>
        <taxon>Bacillati</taxon>
        <taxon>Actinomycetota</taxon>
        <taxon>Actinomycetes</taxon>
        <taxon>Micromonosporales</taxon>
        <taxon>Micromonosporaceae</taxon>
        <taxon>Plantactinospora</taxon>
    </lineage>
</organism>
<evidence type="ECO:0000256" key="1">
    <source>
        <dbReference type="ARBA" id="ARBA00010641"/>
    </source>
</evidence>
<dbReference type="SUPFAM" id="SSF88946">
    <property type="entry name" value="Sigma2 domain of RNA polymerase sigma factors"/>
    <property type="match status" value="1"/>
</dbReference>
<dbReference type="InterPro" id="IPR013325">
    <property type="entry name" value="RNA_pol_sigma_r2"/>
</dbReference>
<dbReference type="PANTHER" id="PTHR43133:SF32">
    <property type="entry name" value="BLR3042 PROTEIN"/>
    <property type="match status" value="1"/>
</dbReference>
<keyword evidence="8" id="KW-1185">Reference proteome</keyword>
<dbReference type="Pfam" id="PF04542">
    <property type="entry name" value="Sigma70_r2"/>
    <property type="match status" value="1"/>
</dbReference>
<keyword evidence="4" id="KW-0804">Transcription</keyword>
<dbReference type="Proteomes" id="UP000649753">
    <property type="component" value="Unassembled WGS sequence"/>
</dbReference>
<evidence type="ECO:0000259" key="5">
    <source>
        <dbReference type="Pfam" id="PF04542"/>
    </source>
</evidence>